<comment type="caution">
    <text evidence="4">The sequence shown here is derived from an EMBL/GenBank/DDBJ whole genome shotgun (WGS) entry which is preliminary data.</text>
</comment>
<dbReference type="PROSITE" id="PS50977">
    <property type="entry name" value="HTH_TETR_2"/>
    <property type="match status" value="1"/>
</dbReference>
<feature type="DNA-binding region" description="H-T-H motif" evidence="2">
    <location>
        <begin position="13"/>
        <end position="32"/>
    </location>
</feature>
<dbReference type="Proteomes" id="UP000319825">
    <property type="component" value="Unassembled WGS sequence"/>
</dbReference>
<protein>
    <submittedName>
        <fullName evidence="4">TetR family transcriptional regulator</fullName>
    </submittedName>
</protein>
<dbReference type="EMBL" id="VLKE01000001">
    <property type="protein sequence ID" value="TWH65313.1"/>
    <property type="molecule type" value="Genomic_DNA"/>
</dbReference>
<dbReference type="Pfam" id="PF00440">
    <property type="entry name" value="TetR_N"/>
    <property type="match status" value="1"/>
</dbReference>
<dbReference type="InterPro" id="IPR009057">
    <property type="entry name" value="Homeodomain-like_sf"/>
</dbReference>
<dbReference type="SUPFAM" id="SSF46689">
    <property type="entry name" value="Homeodomain-like"/>
    <property type="match status" value="1"/>
</dbReference>
<proteinExistence type="predicted"/>
<reference evidence="4 5" key="1">
    <citation type="submission" date="2019-07" db="EMBL/GenBank/DDBJ databases">
        <title>R&amp;d 2014.</title>
        <authorList>
            <person name="Klenk H.-P."/>
        </authorList>
    </citation>
    <scope>NUCLEOTIDE SEQUENCE [LARGE SCALE GENOMIC DNA]</scope>
    <source>
        <strain evidence="4 5">DSM 43868</strain>
    </source>
</reference>
<evidence type="ECO:0000313" key="5">
    <source>
        <dbReference type="Proteomes" id="UP000319825"/>
    </source>
</evidence>
<evidence type="ECO:0000256" key="1">
    <source>
        <dbReference type="ARBA" id="ARBA00023125"/>
    </source>
</evidence>
<keyword evidence="1 2" id="KW-0238">DNA-binding</keyword>
<sequence length="193" mass="21912">MKAFSASGFDGVSGRQIERMAGVERGLLAYHFDTKQRLWETVVDLVLDRWTDEMFALHEALRDVSRSERARAMLMAYARYSMRNPEFFRILVLEGYVRTERSRHLAKHLWSGVQVFRETSHPDQTYSPAEVIQIFQIIGAAGAMSAMTAYLDDDLADRLTSPDVIEMFARTLATSSAPRSQRGNQDDLSSSLP</sequence>
<keyword evidence="5" id="KW-1185">Reference proteome</keyword>
<evidence type="ECO:0000313" key="4">
    <source>
        <dbReference type="EMBL" id="TWH65313.1"/>
    </source>
</evidence>
<gene>
    <name evidence="4" type="ORF">JD77_00249</name>
</gene>
<dbReference type="AlphaFoldDB" id="A0A562I3V3"/>
<dbReference type="GO" id="GO:0003677">
    <property type="term" value="F:DNA binding"/>
    <property type="evidence" value="ECO:0007669"/>
    <property type="project" value="UniProtKB-UniRule"/>
</dbReference>
<evidence type="ECO:0000259" key="3">
    <source>
        <dbReference type="PROSITE" id="PS50977"/>
    </source>
</evidence>
<organism evidence="4 5">
    <name type="scientific">Micromonospora olivasterospora</name>
    <dbReference type="NCBI Taxonomy" id="1880"/>
    <lineage>
        <taxon>Bacteria</taxon>
        <taxon>Bacillati</taxon>
        <taxon>Actinomycetota</taxon>
        <taxon>Actinomycetes</taxon>
        <taxon>Micromonosporales</taxon>
        <taxon>Micromonosporaceae</taxon>
        <taxon>Micromonospora</taxon>
    </lineage>
</organism>
<accession>A0A562I3V3</accession>
<dbReference type="InterPro" id="IPR001647">
    <property type="entry name" value="HTH_TetR"/>
</dbReference>
<name>A0A562I3V3_MICOL</name>
<dbReference type="Gene3D" id="1.10.357.10">
    <property type="entry name" value="Tetracycline Repressor, domain 2"/>
    <property type="match status" value="1"/>
</dbReference>
<feature type="domain" description="HTH tetR-type" evidence="3">
    <location>
        <begin position="1"/>
        <end position="50"/>
    </location>
</feature>
<evidence type="ECO:0000256" key="2">
    <source>
        <dbReference type="PROSITE-ProRule" id="PRU00335"/>
    </source>
</evidence>